<comment type="caution">
    <text evidence="2">The sequence shown here is derived from an EMBL/GenBank/DDBJ whole genome shotgun (WGS) entry which is preliminary data.</text>
</comment>
<dbReference type="STRING" id="1494590.ATN84_04495"/>
<keyword evidence="1" id="KW-0472">Membrane</keyword>
<keyword evidence="1" id="KW-0812">Transmembrane</keyword>
<dbReference type="RefSeq" id="WP_068880279.1">
    <property type="nucleotide sequence ID" value="NZ_LNTU01000001.1"/>
</dbReference>
<evidence type="ECO:0008006" key="4">
    <source>
        <dbReference type="Google" id="ProtNLM"/>
    </source>
</evidence>
<feature type="transmembrane region" description="Helical" evidence="1">
    <location>
        <begin position="123"/>
        <end position="142"/>
    </location>
</feature>
<feature type="transmembrane region" description="Helical" evidence="1">
    <location>
        <begin position="48"/>
        <end position="69"/>
    </location>
</feature>
<feature type="transmembrane region" description="Helical" evidence="1">
    <location>
        <begin position="84"/>
        <end position="103"/>
    </location>
</feature>
<dbReference type="Proteomes" id="UP000070107">
    <property type="component" value="Unassembled WGS sequence"/>
</dbReference>
<keyword evidence="1" id="KW-1133">Transmembrane helix</keyword>
<dbReference type="EMBL" id="LNTU01000001">
    <property type="protein sequence ID" value="KXF79009.1"/>
    <property type="molecule type" value="Genomic_DNA"/>
</dbReference>
<name>A0A135I0P5_9HYPH</name>
<evidence type="ECO:0000313" key="2">
    <source>
        <dbReference type="EMBL" id="KXF79009.1"/>
    </source>
</evidence>
<feature type="transmembrane region" description="Helical" evidence="1">
    <location>
        <begin position="154"/>
        <end position="171"/>
    </location>
</feature>
<dbReference type="OrthoDB" id="9803673at2"/>
<reference evidence="2 3" key="1">
    <citation type="submission" date="2015-11" db="EMBL/GenBank/DDBJ databases">
        <title>Draft genome sequence of Paramesorhizobium deserti A-3-E, a strain highly resistant to diverse beta-lactam antibiotics.</title>
        <authorList>
            <person name="Lv R."/>
            <person name="Yang X."/>
            <person name="Fang N."/>
            <person name="Guo J."/>
            <person name="Luo X."/>
            <person name="Peng F."/>
            <person name="Yang R."/>
            <person name="Cui Y."/>
            <person name="Fang C."/>
            <person name="Song Y."/>
        </authorList>
    </citation>
    <scope>NUCLEOTIDE SEQUENCE [LARGE SCALE GENOMIC DNA]</scope>
    <source>
        <strain evidence="2 3">A-3-E</strain>
    </source>
</reference>
<proteinExistence type="predicted"/>
<evidence type="ECO:0000256" key="1">
    <source>
        <dbReference type="SAM" id="Phobius"/>
    </source>
</evidence>
<organism evidence="2 3">
    <name type="scientific">Paramesorhizobium deserti</name>
    <dbReference type="NCBI Taxonomy" id="1494590"/>
    <lineage>
        <taxon>Bacteria</taxon>
        <taxon>Pseudomonadati</taxon>
        <taxon>Pseudomonadota</taxon>
        <taxon>Alphaproteobacteria</taxon>
        <taxon>Hyphomicrobiales</taxon>
        <taxon>Phyllobacteriaceae</taxon>
        <taxon>Paramesorhizobium</taxon>
    </lineage>
</organism>
<evidence type="ECO:0000313" key="3">
    <source>
        <dbReference type="Proteomes" id="UP000070107"/>
    </source>
</evidence>
<keyword evidence="3" id="KW-1185">Reference proteome</keyword>
<gene>
    <name evidence="2" type="ORF">ATN84_04495</name>
</gene>
<feature type="transmembrane region" description="Helical" evidence="1">
    <location>
        <begin position="178"/>
        <end position="198"/>
    </location>
</feature>
<protein>
    <recommendedName>
        <fullName evidence="4">Mll4938 protein</fullName>
    </recommendedName>
</protein>
<dbReference type="AlphaFoldDB" id="A0A135I0P5"/>
<accession>A0A135I0P5</accession>
<feature type="transmembrane region" description="Helical" evidence="1">
    <location>
        <begin position="20"/>
        <end position="41"/>
    </location>
</feature>
<sequence length="200" mass="23544">MEAPSVSHGMTPDIFVHVRIIVGIILGLCISRLLTGFARFVQHPGSQIIYPIHLAWVGFIFLAIVHFWWFEFHLHWIKVWDFETYFYVIFYASLYFLASTLLFPDNMAEYTGYRDYFMSRRKAFFSILVLILLADIGDTLLKGRDHYHSFGIEYPLRTIVFVVGSIVAMFTRNQRFHAIFVTLVLVYEAAFILYRYTILE</sequence>